<evidence type="ECO:0000256" key="1">
    <source>
        <dbReference type="SAM" id="MobiDB-lite"/>
    </source>
</evidence>
<evidence type="ECO:0000313" key="2">
    <source>
        <dbReference type="EMBL" id="QYC31248.1"/>
    </source>
</evidence>
<reference evidence="2 3" key="1">
    <citation type="journal article" date="2021" name="Mol. Plant">
        <title>Genomic insights into the fast growth of paulownias and the formation of Paulownia witches' broom.</title>
        <authorList>
            <person name="Cao Y."/>
            <person name="Sun G."/>
            <person name="Zhai X."/>
            <person name="Xu P."/>
            <person name="Ma L."/>
            <person name="Deng M."/>
            <person name="Zhao Z."/>
            <person name="Yang H."/>
            <person name="Dong Y."/>
            <person name="Shang Z."/>
            <person name="Lv Y."/>
            <person name="Yan L."/>
            <person name="Liu H."/>
            <person name="Cao X."/>
            <person name="Li B."/>
            <person name="Wang Z."/>
            <person name="Zhao X."/>
            <person name="Yu H."/>
            <person name="Wang F."/>
            <person name="Ma W."/>
            <person name="Huang J."/>
            <person name="Fan G."/>
        </authorList>
    </citation>
    <scope>NUCLEOTIDE SEQUENCE [LARGE SCALE GENOMIC DNA]</scope>
    <source>
        <strain evidence="2 3">Zhengzhou</strain>
    </source>
</reference>
<feature type="region of interest" description="Disordered" evidence="1">
    <location>
        <begin position="1"/>
        <end position="30"/>
    </location>
</feature>
<dbReference type="RefSeq" id="WP_219475293.1">
    <property type="nucleotide sequence ID" value="NZ_BSCX01000015.1"/>
</dbReference>
<name>A0ABX8TSB3_9MOLU</name>
<proteinExistence type="predicted"/>
<organism evidence="2 3">
    <name type="scientific">Paulownia witches'-broom phytoplasma</name>
    <dbReference type="NCBI Taxonomy" id="39647"/>
    <lineage>
        <taxon>Bacteria</taxon>
        <taxon>Bacillati</taxon>
        <taxon>Mycoplasmatota</taxon>
        <taxon>Mollicutes</taxon>
        <taxon>Acholeplasmatales</taxon>
        <taxon>Acholeplasmataceae</taxon>
        <taxon>Candidatus Phytoplasma</taxon>
        <taxon>16SrI (Aster yellows group)</taxon>
    </lineage>
</organism>
<evidence type="ECO:0000313" key="3">
    <source>
        <dbReference type="Proteomes" id="UP000825369"/>
    </source>
</evidence>
<sequence length="83" mass="9074">MTKQTFFNSDGSKKTTSYSSSSEDDDSSMNVVLADGDASMDVNSEDDGGFVPLDSFGNKDDNVVITFVDDSKKKSWNKMKITI</sequence>
<gene>
    <name evidence="2" type="ORF">HGD80_01500</name>
</gene>
<protein>
    <submittedName>
        <fullName evidence="2">Uncharacterized protein</fullName>
    </submittedName>
</protein>
<keyword evidence="3" id="KW-1185">Reference proteome</keyword>
<dbReference type="Proteomes" id="UP000825369">
    <property type="component" value="Chromosome"/>
</dbReference>
<dbReference type="EMBL" id="CP066882">
    <property type="protein sequence ID" value="QYC31248.1"/>
    <property type="molecule type" value="Genomic_DNA"/>
</dbReference>
<accession>A0ABX8TSB3</accession>